<sequence>MDVPVGLVAEDSWKHWCYLFMK</sequence>
<protein>
    <submittedName>
        <fullName evidence="1">Uncharacterized protein</fullName>
    </submittedName>
</protein>
<organism evidence="1">
    <name type="scientific">Arundo donax</name>
    <name type="common">Giant reed</name>
    <name type="synonym">Donax arundinaceus</name>
    <dbReference type="NCBI Taxonomy" id="35708"/>
    <lineage>
        <taxon>Eukaryota</taxon>
        <taxon>Viridiplantae</taxon>
        <taxon>Streptophyta</taxon>
        <taxon>Embryophyta</taxon>
        <taxon>Tracheophyta</taxon>
        <taxon>Spermatophyta</taxon>
        <taxon>Magnoliopsida</taxon>
        <taxon>Liliopsida</taxon>
        <taxon>Poales</taxon>
        <taxon>Poaceae</taxon>
        <taxon>PACMAD clade</taxon>
        <taxon>Arundinoideae</taxon>
        <taxon>Arundineae</taxon>
        <taxon>Arundo</taxon>
    </lineage>
</organism>
<accession>A0A0A9HM20</accession>
<dbReference type="AlphaFoldDB" id="A0A0A9HM20"/>
<reference evidence="1" key="2">
    <citation type="journal article" date="2015" name="Data Brief">
        <title>Shoot transcriptome of the giant reed, Arundo donax.</title>
        <authorList>
            <person name="Barrero R.A."/>
            <person name="Guerrero F.D."/>
            <person name="Moolhuijzen P."/>
            <person name="Goolsby J.A."/>
            <person name="Tidwell J."/>
            <person name="Bellgard S.E."/>
            <person name="Bellgard M.I."/>
        </authorList>
    </citation>
    <scope>NUCLEOTIDE SEQUENCE</scope>
    <source>
        <tissue evidence="1">Shoot tissue taken approximately 20 cm above the soil surface</tissue>
    </source>
</reference>
<proteinExistence type="predicted"/>
<reference evidence="1" key="1">
    <citation type="submission" date="2014-09" db="EMBL/GenBank/DDBJ databases">
        <authorList>
            <person name="Magalhaes I.L.F."/>
            <person name="Oliveira U."/>
            <person name="Santos F.R."/>
            <person name="Vidigal T.H.D.A."/>
            <person name="Brescovit A.D."/>
            <person name="Santos A.J."/>
        </authorList>
    </citation>
    <scope>NUCLEOTIDE SEQUENCE</scope>
    <source>
        <tissue evidence="1">Shoot tissue taken approximately 20 cm above the soil surface</tissue>
    </source>
</reference>
<name>A0A0A9HM20_ARUDO</name>
<evidence type="ECO:0000313" key="1">
    <source>
        <dbReference type="EMBL" id="JAE37787.1"/>
    </source>
</evidence>
<dbReference type="EMBL" id="GBRH01160109">
    <property type="protein sequence ID" value="JAE37787.1"/>
    <property type="molecule type" value="Transcribed_RNA"/>
</dbReference>
<dbReference type="EMBL" id="GBRH01182414">
    <property type="protein sequence ID" value="JAE15482.1"/>
    <property type="molecule type" value="Transcribed_RNA"/>
</dbReference>